<organism evidence="7 8">
    <name type="scientific">Crepidotus variabilis</name>
    <dbReference type="NCBI Taxonomy" id="179855"/>
    <lineage>
        <taxon>Eukaryota</taxon>
        <taxon>Fungi</taxon>
        <taxon>Dikarya</taxon>
        <taxon>Basidiomycota</taxon>
        <taxon>Agaricomycotina</taxon>
        <taxon>Agaricomycetes</taxon>
        <taxon>Agaricomycetidae</taxon>
        <taxon>Agaricales</taxon>
        <taxon>Agaricineae</taxon>
        <taxon>Crepidotaceae</taxon>
        <taxon>Crepidotus</taxon>
    </lineage>
</organism>
<feature type="region of interest" description="Disordered" evidence="5">
    <location>
        <begin position="211"/>
        <end position="249"/>
    </location>
</feature>
<dbReference type="PANTHER" id="PTHR47793">
    <property type="entry name" value="HISTONE DEACETYLASE COMPLEX SUBUNIT CTI6"/>
    <property type="match status" value="1"/>
</dbReference>
<dbReference type="InterPro" id="IPR019787">
    <property type="entry name" value="Znf_PHD-finger"/>
</dbReference>
<feature type="domain" description="PHD-type" evidence="6">
    <location>
        <begin position="148"/>
        <end position="202"/>
    </location>
</feature>
<evidence type="ECO:0000256" key="3">
    <source>
        <dbReference type="ARBA" id="ARBA00022833"/>
    </source>
</evidence>
<dbReference type="SMART" id="SM00249">
    <property type="entry name" value="PHD"/>
    <property type="match status" value="1"/>
</dbReference>
<dbReference type="SUPFAM" id="SSF57903">
    <property type="entry name" value="FYVE/PHD zinc finger"/>
    <property type="match status" value="1"/>
</dbReference>
<protein>
    <recommendedName>
        <fullName evidence="6">PHD-type domain-containing protein</fullName>
    </recommendedName>
</protein>
<dbReference type="InterPro" id="IPR013083">
    <property type="entry name" value="Znf_RING/FYVE/PHD"/>
</dbReference>
<feature type="region of interest" description="Disordered" evidence="5">
    <location>
        <begin position="268"/>
        <end position="448"/>
    </location>
</feature>
<dbReference type="AlphaFoldDB" id="A0A9P6E7M7"/>
<sequence>MVQSASMGPPLSPRETRRSGRRSAHSVSASASKSPDSDQPPPPPPQKERASTSRTTSSSAINRTKRHKVEEDEEIGDDRKLASASSVSSASTNGNGSGSKAKRKTNGATKDKDKDKSSNSSATAEDVETVTADDQPQDPAEDEEEQGVTRCVCGSSEDDPEAGEFMVQCEDCKVWQHGPCMGYQTEAQIPEDDYYCEQCRPDMHIELLKKLAKRPRQTSGTSVTSRVSRSHSPTQLLKQQTSKRRNTVNSAYDESLKEVLEATAAEAAGIDGPVSGGPDAVPAAEQETDNKKKRKRTEDDSASTKKRTRSASTTSDRHSVIATFVEPQPPEKPSAPQPPSKSTSASTAGGGGSKPKRAGRKNLAIEVAATESEEGTSTVTAPPPAPPPPVSKKSSTNTRTKAANAPKRPPMSQSVSASAAATLEAACAPTPPATNTRRTAGGGSTAAEARAYRQTHAYAVSQQTLYTSWNLPDYLSHLEQMLPSDTPQPLEVRAGGQVKAGVSVVANGASSGAVVDGGNEKMMERGVKVKWPAKRMSVVDMNKRVRALVEWVGREQASALDRGRRRDALGKALREHVDGKKPIRLDGEDVEMLDDTTADDDELDEDAAAAADSVSQEMSSGALEISAQTMRMMEELMEELIGFQERFGPGATKVRERERRGGIAVAQ</sequence>
<accession>A0A9P6E7M7</accession>
<dbReference type="PROSITE" id="PS50016">
    <property type="entry name" value="ZF_PHD_2"/>
    <property type="match status" value="1"/>
</dbReference>
<keyword evidence="8" id="KW-1185">Reference proteome</keyword>
<comment type="caution">
    <text evidence="7">The sequence shown here is derived from an EMBL/GenBank/DDBJ whole genome shotgun (WGS) entry which is preliminary data.</text>
</comment>
<dbReference type="GO" id="GO:0008270">
    <property type="term" value="F:zinc ion binding"/>
    <property type="evidence" value="ECO:0007669"/>
    <property type="project" value="UniProtKB-KW"/>
</dbReference>
<dbReference type="InterPro" id="IPR053051">
    <property type="entry name" value="HDAC_complex_subunit"/>
</dbReference>
<keyword evidence="3" id="KW-0862">Zinc</keyword>
<evidence type="ECO:0000259" key="6">
    <source>
        <dbReference type="PROSITE" id="PS50016"/>
    </source>
</evidence>
<dbReference type="PROSITE" id="PS01359">
    <property type="entry name" value="ZF_PHD_1"/>
    <property type="match status" value="1"/>
</dbReference>
<dbReference type="PANTHER" id="PTHR47793:SF1">
    <property type="entry name" value="HISTONE DEACETYLASE COMPLEX SUBUNIT CTI6"/>
    <property type="match status" value="1"/>
</dbReference>
<dbReference type="EMBL" id="MU157906">
    <property type="protein sequence ID" value="KAF9524046.1"/>
    <property type="molecule type" value="Genomic_DNA"/>
</dbReference>
<reference evidence="7" key="1">
    <citation type="submission" date="2020-11" db="EMBL/GenBank/DDBJ databases">
        <authorList>
            <consortium name="DOE Joint Genome Institute"/>
            <person name="Ahrendt S."/>
            <person name="Riley R."/>
            <person name="Andreopoulos W."/>
            <person name="Labutti K."/>
            <person name="Pangilinan J."/>
            <person name="Ruiz-Duenas F.J."/>
            <person name="Barrasa J.M."/>
            <person name="Sanchez-Garcia M."/>
            <person name="Camarero S."/>
            <person name="Miyauchi S."/>
            <person name="Serrano A."/>
            <person name="Linde D."/>
            <person name="Babiker R."/>
            <person name="Drula E."/>
            <person name="Ayuso-Fernandez I."/>
            <person name="Pacheco R."/>
            <person name="Padilla G."/>
            <person name="Ferreira P."/>
            <person name="Barriuso J."/>
            <person name="Kellner H."/>
            <person name="Castanera R."/>
            <person name="Alfaro M."/>
            <person name="Ramirez L."/>
            <person name="Pisabarro A.G."/>
            <person name="Kuo A."/>
            <person name="Tritt A."/>
            <person name="Lipzen A."/>
            <person name="He G."/>
            <person name="Yan M."/>
            <person name="Ng V."/>
            <person name="Cullen D."/>
            <person name="Martin F."/>
            <person name="Rosso M.-N."/>
            <person name="Henrissat B."/>
            <person name="Hibbett D."/>
            <person name="Martinez A.T."/>
            <person name="Grigoriev I.V."/>
        </authorList>
    </citation>
    <scope>NUCLEOTIDE SEQUENCE</scope>
    <source>
        <strain evidence="7">CBS 506.95</strain>
    </source>
</reference>
<feature type="compositionally biased region" description="Low complexity" evidence="5">
    <location>
        <begin position="218"/>
        <end position="234"/>
    </location>
</feature>
<keyword evidence="1" id="KW-0479">Metal-binding</keyword>
<evidence type="ECO:0000256" key="4">
    <source>
        <dbReference type="PROSITE-ProRule" id="PRU00146"/>
    </source>
</evidence>
<feature type="compositionally biased region" description="Pro residues" evidence="5">
    <location>
        <begin position="381"/>
        <end position="390"/>
    </location>
</feature>
<keyword evidence="2 4" id="KW-0863">Zinc-finger</keyword>
<feature type="compositionally biased region" description="Pro residues" evidence="5">
    <location>
        <begin position="327"/>
        <end position="339"/>
    </location>
</feature>
<dbReference type="Proteomes" id="UP000807306">
    <property type="component" value="Unassembled WGS sequence"/>
</dbReference>
<evidence type="ECO:0000256" key="5">
    <source>
        <dbReference type="SAM" id="MobiDB-lite"/>
    </source>
</evidence>
<dbReference type="OrthoDB" id="79252at2759"/>
<evidence type="ECO:0000256" key="1">
    <source>
        <dbReference type="ARBA" id="ARBA00022723"/>
    </source>
</evidence>
<evidence type="ECO:0000256" key="2">
    <source>
        <dbReference type="ARBA" id="ARBA00022771"/>
    </source>
</evidence>
<dbReference type="InterPro" id="IPR011011">
    <property type="entry name" value="Znf_FYVE_PHD"/>
</dbReference>
<feature type="compositionally biased region" description="Low complexity" evidence="5">
    <location>
        <begin position="417"/>
        <end position="439"/>
    </location>
</feature>
<feature type="region of interest" description="Disordered" evidence="5">
    <location>
        <begin position="1"/>
        <end position="161"/>
    </location>
</feature>
<proteinExistence type="predicted"/>
<dbReference type="Gene3D" id="3.30.40.10">
    <property type="entry name" value="Zinc/RING finger domain, C3HC4 (zinc finger)"/>
    <property type="match status" value="1"/>
</dbReference>
<evidence type="ECO:0000313" key="7">
    <source>
        <dbReference type="EMBL" id="KAF9524046.1"/>
    </source>
</evidence>
<name>A0A9P6E7M7_9AGAR</name>
<dbReference type="InterPro" id="IPR019786">
    <property type="entry name" value="Zinc_finger_PHD-type_CS"/>
</dbReference>
<feature type="compositionally biased region" description="Low complexity" evidence="5">
    <location>
        <begin position="82"/>
        <end position="94"/>
    </location>
</feature>
<evidence type="ECO:0000313" key="8">
    <source>
        <dbReference type="Proteomes" id="UP000807306"/>
    </source>
</evidence>
<dbReference type="Pfam" id="PF20826">
    <property type="entry name" value="PHD_5"/>
    <property type="match status" value="1"/>
</dbReference>
<dbReference type="InterPro" id="IPR001965">
    <property type="entry name" value="Znf_PHD"/>
</dbReference>
<feature type="compositionally biased region" description="Acidic residues" evidence="5">
    <location>
        <begin position="135"/>
        <end position="146"/>
    </location>
</feature>
<gene>
    <name evidence="7" type="ORF">CPB83DRAFT_886565</name>
</gene>